<evidence type="ECO:0000256" key="1">
    <source>
        <dbReference type="ARBA" id="ARBA00023015"/>
    </source>
</evidence>
<keyword evidence="1" id="KW-0805">Transcription regulation</keyword>
<name>A0A162MHD2_9FIRM</name>
<reference evidence="5 6" key="1">
    <citation type="submission" date="2015-12" db="EMBL/GenBank/DDBJ databases">
        <title>Draft genome of Thermovenabulum gondwanense isolated from a red thermophilic microbial mat colonisisng an outflow channel of a bore well.</title>
        <authorList>
            <person name="Patel B.K."/>
        </authorList>
    </citation>
    <scope>NUCLEOTIDE SEQUENCE [LARGE SCALE GENOMIC DNA]</scope>
    <source>
        <strain evidence="5 6">R270</strain>
    </source>
</reference>
<proteinExistence type="predicted"/>
<dbReference type="InterPro" id="IPR020449">
    <property type="entry name" value="Tscrpt_reg_AraC-type_HTH"/>
</dbReference>
<dbReference type="PANTHER" id="PTHR43280">
    <property type="entry name" value="ARAC-FAMILY TRANSCRIPTIONAL REGULATOR"/>
    <property type="match status" value="1"/>
</dbReference>
<comment type="caution">
    <text evidence="5">The sequence shown here is derived from an EMBL/GenBank/DDBJ whole genome shotgun (WGS) entry which is preliminary data.</text>
</comment>
<protein>
    <submittedName>
        <fullName evidence="5">HTH-type transcriptional regulator YesS</fullName>
    </submittedName>
</protein>
<dbReference type="PRINTS" id="PR00032">
    <property type="entry name" value="HTHARAC"/>
</dbReference>
<keyword evidence="6" id="KW-1185">Reference proteome</keyword>
<dbReference type="Proteomes" id="UP000075737">
    <property type="component" value="Unassembled WGS sequence"/>
</dbReference>
<keyword evidence="3" id="KW-0804">Transcription</keyword>
<gene>
    <name evidence="5" type="primary">yesS</name>
    <name evidence="5" type="ORF">ATZ99_14940</name>
</gene>
<dbReference type="PANTHER" id="PTHR43280:SF2">
    <property type="entry name" value="HTH-TYPE TRANSCRIPTIONAL REGULATOR EXSA"/>
    <property type="match status" value="1"/>
</dbReference>
<organism evidence="5 6">
    <name type="scientific">Thermovenabulum gondwanense</name>
    <dbReference type="NCBI Taxonomy" id="520767"/>
    <lineage>
        <taxon>Bacteria</taxon>
        <taxon>Bacillati</taxon>
        <taxon>Bacillota</taxon>
        <taxon>Clostridia</taxon>
        <taxon>Thermosediminibacterales</taxon>
        <taxon>Thermosediminibacteraceae</taxon>
        <taxon>Thermovenabulum</taxon>
    </lineage>
</organism>
<evidence type="ECO:0000313" key="6">
    <source>
        <dbReference type="Proteomes" id="UP000075737"/>
    </source>
</evidence>
<dbReference type="SMART" id="SM00342">
    <property type="entry name" value="HTH_ARAC"/>
    <property type="match status" value="1"/>
</dbReference>
<dbReference type="InterPro" id="IPR009057">
    <property type="entry name" value="Homeodomain-like_sf"/>
</dbReference>
<dbReference type="OrthoDB" id="9779969at2"/>
<evidence type="ECO:0000256" key="2">
    <source>
        <dbReference type="ARBA" id="ARBA00023125"/>
    </source>
</evidence>
<dbReference type="PROSITE" id="PS01124">
    <property type="entry name" value="HTH_ARAC_FAMILY_2"/>
    <property type="match status" value="1"/>
</dbReference>
<dbReference type="GO" id="GO:0003700">
    <property type="term" value="F:DNA-binding transcription factor activity"/>
    <property type="evidence" value="ECO:0007669"/>
    <property type="project" value="InterPro"/>
</dbReference>
<evidence type="ECO:0000313" key="5">
    <source>
        <dbReference type="EMBL" id="KYO65856.1"/>
    </source>
</evidence>
<keyword evidence="2" id="KW-0238">DNA-binding</keyword>
<dbReference type="EMBL" id="LOHZ01000032">
    <property type="protein sequence ID" value="KYO65856.1"/>
    <property type="molecule type" value="Genomic_DNA"/>
</dbReference>
<dbReference type="Gene3D" id="1.10.10.60">
    <property type="entry name" value="Homeodomain-like"/>
    <property type="match status" value="2"/>
</dbReference>
<evidence type="ECO:0000259" key="4">
    <source>
        <dbReference type="PROSITE" id="PS01124"/>
    </source>
</evidence>
<dbReference type="InterPro" id="IPR018060">
    <property type="entry name" value="HTH_AraC"/>
</dbReference>
<dbReference type="RefSeq" id="WP_068748611.1">
    <property type="nucleotide sequence ID" value="NZ_LOHZ01000032.1"/>
</dbReference>
<sequence>MEDDKILEFARKGFLKDLLLNSLDNVKEIWYLLKKMNIKIIPNTVLVINHDNYYTETMNKSEAQKRALRKKLMTAIENIIKGENGYFVELDEQKYAAVFKLNYFEEEEKIRTIILAEKIKDSIEKITGVLVSIGIGTRYKNLDNLHLSLKEALEALESKFYLGQSQIIHFSDIYPQRDEIGVFTIEIESNLSVKILSCDKEGSFNLIDELLNAIKYNKMNNPFSIKSRIIEILSLTLKLALEIGVEKEKIAGFCNECFEGVLKCDNILELEKHVKDYVGNIIDEIFNIRKRVNLQAFEKALEYIRKNYRKNITLEEVSNYVHLSPFYLSHEFKNFTGMNFIDYLTKIRIEKALYLLSTTNLSIKEVGKSVGYNDPNYFGKVFKKEVGVSPKKFKESKKFPEG</sequence>
<dbReference type="SUPFAM" id="SSF46689">
    <property type="entry name" value="Homeodomain-like"/>
    <property type="match status" value="2"/>
</dbReference>
<accession>A0A162MHD2</accession>
<feature type="domain" description="HTH araC/xylS-type" evidence="4">
    <location>
        <begin position="298"/>
        <end position="396"/>
    </location>
</feature>
<dbReference type="Pfam" id="PF12833">
    <property type="entry name" value="HTH_18"/>
    <property type="match status" value="1"/>
</dbReference>
<evidence type="ECO:0000256" key="3">
    <source>
        <dbReference type="ARBA" id="ARBA00023163"/>
    </source>
</evidence>
<dbReference type="STRING" id="520767.ATZ99_14940"/>
<dbReference type="GO" id="GO:0043565">
    <property type="term" value="F:sequence-specific DNA binding"/>
    <property type="evidence" value="ECO:0007669"/>
    <property type="project" value="InterPro"/>
</dbReference>
<dbReference type="AlphaFoldDB" id="A0A162MHD2"/>